<evidence type="ECO:0000313" key="2">
    <source>
        <dbReference type="Proteomes" id="UP000214760"/>
    </source>
</evidence>
<protein>
    <recommendedName>
        <fullName evidence="3">DUF4230 domain-containing protein</fullName>
    </recommendedName>
</protein>
<dbReference type="EMBL" id="FOZC01000010">
    <property type="protein sequence ID" value="SFR81265.1"/>
    <property type="molecule type" value="Genomic_DNA"/>
</dbReference>
<dbReference type="Pfam" id="PF14014">
    <property type="entry name" value="DUF4230"/>
    <property type="match status" value="1"/>
</dbReference>
<evidence type="ECO:0008006" key="3">
    <source>
        <dbReference type="Google" id="ProtNLM"/>
    </source>
</evidence>
<evidence type="ECO:0000313" key="1">
    <source>
        <dbReference type="EMBL" id="SFR81265.1"/>
    </source>
</evidence>
<accession>A0A1I6JQL4</accession>
<dbReference type="InterPro" id="IPR025324">
    <property type="entry name" value="DUF4230"/>
</dbReference>
<dbReference type="Proteomes" id="UP000214760">
    <property type="component" value="Unassembled WGS sequence"/>
</dbReference>
<dbReference type="RefSeq" id="WP_031473348.1">
    <property type="nucleotide sequence ID" value="NZ_FOZC01000010.1"/>
</dbReference>
<reference evidence="1 2" key="1">
    <citation type="submission" date="2016-10" db="EMBL/GenBank/DDBJ databases">
        <authorList>
            <person name="de Groot N.N."/>
        </authorList>
    </citation>
    <scope>NUCLEOTIDE SEQUENCE [LARGE SCALE GENOMIC DNA]</scope>
    <source>
        <strain evidence="1 2">F</strain>
    </source>
</reference>
<gene>
    <name evidence="1" type="ORF">SAMN02910262_01799</name>
</gene>
<dbReference type="AlphaFoldDB" id="A0A1I6JQL4"/>
<sequence>MKTFFKCFFVCVLSAALTFSLGMKFFSIARNAGWLKEVTAASLDDDSAKEKYEIEKDLTASFQEAIVDAPIREKNLVVCTRKVDHIMKLVDDGFFMEIGKKAQLVRYAGVASYSVDLGGLCEQNVSVDEDRKVVTIEVPKPVMDIRLNEADTKQSETIHGVLAFGDPKLSEEESSTLRCKVLTDMEKTLEEENSQADAERFAKLSVWEIYQRVVSSVSPEYTVDVKISAH</sequence>
<name>A0A1I6JQL4_9FIRM</name>
<proteinExistence type="predicted"/>
<organism evidence="1 2">
    <name type="scientific">[Clostridium] aminophilum</name>
    <dbReference type="NCBI Taxonomy" id="1526"/>
    <lineage>
        <taxon>Bacteria</taxon>
        <taxon>Bacillati</taxon>
        <taxon>Bacillota</taxon>
        <taxon>Clostridia</taxon>
        <taxon>Lachnospirales</taxon>
        <taxon>Lachnospiraceae</taxon>
    </lineage>
</organism>